<reference evidence="2" key="2">
    <citation type="submission" date="2019-01" db="EMBL/GenBank/DDBJ databases">
        <title>Sinorhodobacter populi sp. nov. isolated from the symptomatic bark tissue of Populus euramericana canker.</title>
        <authorList>
            <person name="Li Y."/>
        </authorList>
    </citation>
    <scope>NUCLEOTIDE SEQUENCE [LARGE SCALE GENOMIC DNA]</scope>
    <source>
        <strain evidence="2">CGMCC 1.12963</strain>
    </source>
</reference>
<sequence>MARVYSYDGIVPVIDPGAFVHPEAVVIGDVLVGAGAYVGPCAVLRGDFGRIVLQPGCNVQETCVVHSFPGKDVVIETEGHIGHGAVLHGCHIGRNAMVGMNAVVMDEAVVGENTIIAAMAFVKAGAQVPANVLMVGSPAKVVRELTPEEIVWKRRGTGVYQRLAIEAAQKIAPAEPLAHAEPDRRRAVAPAYDPLVLARAGFGEAAAAEVSGRP</sequence>
<dbReference type="CDD" id="cd04745">
    <property type="entry name" value="LbH_paaY_like"/>
    <property type="match status" value="1"/>
</dbReference>
<dbReference type="SUPFAM" id="SSF51161">
    <property type="entry name" value="Trimeric LpxA-like enzymes"/>
    <property type="match status" value="1"/>
</dbReference>
<dbReference type="PANTHER" id="PTHR13061">
    <property type="entry name" value="DYNACTIN SUBUNIT P25"/>
    <property type="match status" value="1"/>
</dbReference>
<dbReference type="PANTHER" id="PTHR13061:SF29">
    <property type="entry name" value="GAMMA CARBONIC ANHYDRASE-LIKE 1, MITOCHONDRIAL-RELATED"/>
    <property type="match status" value="1"/>
</dbReference>
<evidence type="ECO:0000313" key="1">
    <source>
        <dbReference type="EMBL" id="RWR51108.1"/>
    </source>
</evidence>
<dbReference type="Gene3D" id="2.160.10.10">
    <property type="entry name" value="Hexapeptide repeat proteins"/>
    <property type="match status" value="1"/>
</dbReference>
<proteinExistence type="predicted"/>
<comment type="caution">
    <text evidence="1">The sequence shown here is derived from an EMBL/GenBank/DDBJ whole genome shotgun (WGS) entry which is preliminary data.</text>
</comment>
<keyword evidence="2" id="KW-1185">Reference proteome</keyword>
<dbReference type="EMBL" id="SAVA01000007">
    <property type="protein sequence ID" value="RWR51108.1"/>
    <property type="molecule type" value="Genomic_DNA"/>
</dbReference>
<dbReference type="Proteomes" id="UP000288071">
    <property type="component" value="Unassembled WGS sequence"/>
</dbReference>
<dbReference type="RefSeq" id="WP_128156688.1">
    <property type="nucleotide sequence ID" value="NZ_JBHSOM010000030.1"/>
</dbReference>
<organism evidence="1 2">
    <name type="scientific">Paenirhodobacter huangdaonensis</name>
    <dbReference type="NCBI Taxonomy" id="2501515"/>
    <lineage>
        <taxon>Bacteria</taxon>
        <taxon>Pseudomonadati</taxon>
        <taxon>Pseudomonadota</taxon>
        <taxon>Alphaproteobacteria</taxon>
        <taxon>Rhodobacterales</taxon>
        <taxon>Rhodobacter group</taxon>
        <taxon>Paenirhodobacter</taxon>
    </lineage>
</organism>
<dbReference type="Pfam" id="PF00132">
    <property type="entry name" value="Hexapep"/>
    <property type="match status" value="2"/>
</dbReference>
<gene>
    <name evidence="1" type="ORF">EOW66_12590</name>
</gene>
<dbReference type="InterPro" id="IPR050484">
    <property type="entry name" value="Transf_Hexapept/Carb_Anhydrase"/>
</dbReference>
<reference evidence="1 2" key="1">
    <citation type="submission" date="2019-01" db="EMBL/GenBank/DDBJ databases">
        <title>Sinorhodobacter populi sp. nov. isolated from the symptomatic bark tissue of Populus euramericana canker.</title>
        <authorList>
            <person name="Xu G."/>
        </authorList>
    </citation>
    <scope>NUCLEOTIDE SEQUENCE [LARGE SCALE GENOMIC DNA]</scope>
    <source>
        <strain evidence="1 2">CGMCC 1.12963</strain>
    </source>
</reference>
<dbReference type="InterPro" id="IPR001451">
    <property type="entry name" value="Hexapep"/>
</dbReference>
<dbReference type="AlphaFoldDB" id="A0A3S3LYD0"/>
<evidence type="ECO:0000313" key="2">
    <source>
        <dbReference type="Proteomes" id="UP000288071"/>
    </source>
</evidence>
<name>A0A3S3LYD0_9RHOB</name>
<accession>A0A3S3LYD0</accession>
<dbReference type="InterPro" id="IPR011004">
    <property type="entry name" value="Trimer_LpxA-like_sf"/>
</dbReference>
<protein>
    <submittedName>
        <fullName evidence="1">Phenylacetic acid degradation protein PaaY</fullName>
    </submittedName>
</protein>